<dbReference type="InterPro" id="IPR038553">
    <property type="entry name" value="T4-gp15_tss_sf"/>
</dbReference>
<organism evidence="1">
    <name type="scientific">marine sediment metagenome</name>
    <dbReference type="NCBI Taxonomy" id="412755"/>
    <lineage>
        <taxon>unclassified sequences</taxon>
        <taxon>metagenomes</taxon>
        <taxon>ecological metagenomes</taxon>
    </lineage>
</organism>
<reference evidence="1" key="1">
    <citation type="journal article" date="2015" name="Nature">
        <title>Complex archaea that bridge the gap between prokaryotes and eukaryotes.</title>
        <authorList>
            <person name="Spang A."/>
            <person name="Saw J.H."/>
            <person name="Jorgensen S.L."/>
            <person name="Zaremba-Niedzwiedzka K."/>
            <person name="Martijn J."/>
            <person name="Lind A.E."/>
            <person name="van Eijk R."/>
            <person name="Schleper C."/>
            <person name="Guy L."/>
            <person name="Ettema T.J."/>
        </authorList>
    </citation>
    <scope>NUCLEOTIDE SEQUENCE</scope>
</reference>
<comment type="caution">
    <text evidence="1">The sequence shown here is derived from an EMBL/GenBank/DDBJ whole genome shotgun (WGS) entry which is preliminary data.</text>
</comment>
<protein>
    <submittedName>
        <fullName evidence="1">Uncharacterized protein</fullName>
    </submittedName>
</protein>
<dbReference type="Gene3D" id="3.30.2000.40">
    <property type="entry name" value="Myoviridae tail sheath stabiliser"/>
    <property type="match status" value="1"/>
</dbReference>
<gene>
    <name evidence="1" type="ORF">LCGC14_0583690</name>
</gene>
<proteinExistence type="predicted"/>
<evidence type="ECO:0000313" key="1">
    <source>
        <dbReference type="EMBL" id="KKN55278.1"/>
    </source>
</evidence>
<name>A0A0F9UNV5_9ZZZZ</name>
<sequence length="236" mass="27487">MDIEIYHATVLQWFIDRLTWRDRSPPMVFATPDRAFSAMRDILDKSRGTEGSAELRGQNVPLPFISLSEAGWEEYDGSRDNFGVIRKMWQTPDEKVAINVDWPTPVNIPYQLDFWCENTRQMRQFRRQIWKLFKLNIAYVFVDFESPRWLGFEEPIDPGLRLLGNRKVALNISSWTDASNLEPGDGKRQIRGNLSMVLTAWLPRDFERVPICHSIQVELLDISTQTVLDSSVIPRE</sequence>
<accession>A0A0F9UNV5</accession>
<dbReference type="EMBL" id="LAZR01000891">
    <property type="protein sequence ID" value="KKN55278.1"/>
    <property type="molecule type" value="Genomic_DNA"/>
</dbReference>
<dbReference type="AlphaFoldDB" id="A0A0F9UNV5"/>